<dbReference type="SUPFAM" id="SSF51905">
    <property type="entry name" value="FAD/NAD(P)-binding domain"/>
    <property type="match status" value="1"/>
</dbReference>
<sequence length="463" mass="49896">MTPPAPTAARHASHWLRDADGAAGPPLTGRHLADVVIVGGGFTGLWTALSLTEREPGRRVVLLEAERVGHGASGRNGGFVEPSLTHGIANARRHFPDEVAELTRLGHENLHGLLADAARFGVADAVERTGLLEVATAPWQVDELAEAAALHAEVKEHAELLGADAVRAEVDSPTYLGGLHLPDGGALVDPGRLVRALAAEAMRRGVQVCEGSPVVGFTPAGPDVVVRTPQGQVLAGAAVLATNAYSHRVLRRTARHFVPVHDYVLLTAPLNAEQLARIGWRRRQGIADAGNQFHYYRLTADDRILWGGYDAVYRFGNGVGPRFDHRRATYDLLARHFRATFPQLADVRFERWWGGPIATTTRFTVTFGDALGGRVHYALGYTGLGVAATRFAGRVLADRLTAADSPLLRLAFTSTSPVPFPPEPLRWVGVQATRSAMARADRRGGRRGSWLALLDRFGIGFDS</sequence>
<dbReference type="OrthoDB" id="9805852at2"/>
<dbReference type="GO" id="GO:0005737">
    <property type="term" value="C:cytoplasm"/>
    <property type="evidence" value="ECO:0007669"/>
    <property type="project" value="TreeGrafter"/>
</dbReference>
<reference evidence="2" key="1">
    <citation type="journal article" date="2014" name="Int. J. Syst. Evol. Microbiol.">
        <title>Complete genome sequence of Corynebacterium casei LMG S-19264T (=DSM 44701T), isolated from a smear-ripened cheese.</title>
        <authorList>
            <consortium name="US DOE Joint Genome Institute (JGI-PGF)"/>
            <person name="Walter F."/>
            <person name="Albersmeier A."/>
            <person name="Kalinowski J."/>
            <person name="Ruckert C."/>
        </authorList>
    </citation>
    <scope>NUCLEOTIDE SEQUENCE</scope>
    <source>
        <strain evidence="2">CGMCC 1.14988</strain>
    </source>
</reference>
<reference evidence="2" key="2">
    <citation type="submission" date="2020-09" db="EMBL/GenBank/DDBJ databases">
        <authorList>
            <person name="Sun Q."/>
            <person name="Zhou Y."/>
        </authorList>
    </citation>
    <scope>NUCLEOTIDE SEQUENCE</scope>
    <source>
        <strain evidence="2">CGMCC 1.14988</strain>
    </source>
</reference>
<organism evidence="2 3">
    <name type="scientific">Egicoccus halophilus</name>
    <dbReference type="NCBI Taxonomy" id="1670830"/>
    <lineage>
        <taxon>Bacteria</taxon>
        <taxon>Bacillati</taxon>
        <taxon>Actinomycetota</taxon>
        <taxon>Nitriliruptoria</taxon>
        <taxon>Egicoccales</taxon>
        <taxon>Egicoccaceae</taxon>
        <taxon>Egicoccus</taxon>
    </lineage>
</organism>
<dbReference type="InterPro" id="IPR036188">
    <property type="entry name" value="FAD/NAD-bd_sf"/>
</dbReference>
<keyword evidence="3" id="KW-1185">Reference proteome</keyword>
<dbReference type="Gene3D" id="3.50.50.60">
    <property type="entry name" value="FAD/NAD(P)-binding domain"/>
    <property type="match status" value="1"/>
</dbReference>
<protein>
    <submittedName>
        <fullName evidence="2">Oxidoreductase</fullName>
    </submittedName>
</protein>
<name>A0A8J3ABE8_9ACTN</name>
<feature type="domain" description="FAD dependent oxidoreductase" evidence="1">
    <location>
        <begin position="34"/>
        <end position="399"/>
    </location>
</feature>
<evidence type="ECO:0000313" key="2">
    <source>
        <dbReference type="EMBL" id="GGI04062.1"/>
    </source>
</evidence>
<dbReference type="PANTHER" id="PTHR13847:SF281">
    <property type="entry name" value="FAD DEPENDENT OXIDOREDUCTASE DOMAIN-CONTAINING PROTEIN"/>
    <property type="match status" value="1"/>
</dbReference>
<gene>
    <name evidence="2" type="ORF">GCM10011354_07180</name>
</gene>
<dbReference type="AlphaFoldDB" id="A0A8J3ABE8"/>
<dbReference type="Proteomes" id="UP000650511">
    <property type="component" value="Unassembled WGS sequence"/>
</dbReference>
<dbReference type="RefSeq" id="WP_130650794.1">
    <property type="nucleotide sequence ID" value="NZ_BMHA01000002.1"/>
</dbReference>
<dbReference type="InterPro" id="IPR006076">
    <property type="entry name" value="FAD-dep_OxRdtase"/>
</dbReference>
<evidence type="ECO:0000313" key="3">
    <source>
        <dbReference type="Proteomes" id="UP000650511"/>
    </source>
</evidence>
<evidence type="ECO:0000259" key="1">
    <source>
        <dbReference type="Pfam" id="PF01266"/>
    </source>
</evidence>
<dbReference type="PANTHER" id="PTHR13847">
    <property type="entry name" value="SARCOSINE DEHYDROGENASE-RELATED"/>
    <property type="match status" value="1"/>
</dbReference>
<accession>A0A8J3ABE8</accession>
<comment type="caution">
    <text evidence="2">The sequence shown here is derived from an EMBL/GenBank/DDBJ whole genome shotgun (WGS) entry which is preliminary data.</text>
</comment>
<proteinExistence type="predicted"/>
<dbReference type="EMBL" id="BMHA01000002">
    <property type="protein sequence ID" value="GGI04062.1"/>
    <property type="molecule type" value="Genomic_DNA"/>
</dbReference>
<dbReference type="Gene3D" id="3.30.9.10">
    <property type="entry name" value="D-Amino Acid Oxidase, subunit A, domain 2"/>
    <property type="match status" value="1"/>
</dbReference>
<dbReference type="Pfam" id="PF01266">
    <property type="entry name" value="DAO"/>
    <property type="match status" value="1"/>
</dbReference>